<dbReference type="OrthoDB" id="9122776at2"/>
<reference evidence="2" key="3">
    <citation type="submission" date="2022-12" db="EMBL/GenBank/DDBJ databases">
        <authorList>
            <person name="Sun Q."/>
            <person name="Kim S."/>
        </authorList>
    </citation>
    <scope>NUCLEOTIDE SEQUENCE</scope>
    <source>
        <strain evidence="2">KCTC 12344</strain>
    </source>
</reference>
<evidence type="ECO:0000313" key="4">
    <source>
        <dbReference type="Proteomes" id="UP000294359"/>
    </source>
</evidence>
<dbReference type="InterPro" id="IPR050767">
    <property type="entry name" value="Sel1_AlgK"/>
</dbReference>
<keyword evidence="4" id="KW-1185">Reference proteome</keyword>
<evidence type="ECO:0000256" key="1">
    <source>
        <dbReference type="SAM" id="MobiDB-lite"/>
    </source>
</evidence>
<evidence type="ECO:0000313" key="5">
    <source>
        <dbReference type="Proteomes" id="UP000619512"/>
    </source>
</evidence>
<dbReference type="SMART" id="SM00671">
    <property type="entry name" value="SEL1"/>
    <property type="match status" value="2"/>
</dbReference>
<gene>
    <name evidence="3" type="ORF">E1742_17995</name>
    <name evidence="2" type="ORF">GCM10007388_28950</name>
</gene>
<dbReference type="PANTHER" id="PTHR11102:SF160">
    <property type="entry name" value="ERAD-ASSOCIATED E3 UBIQUITIN-PROTEIN LIGASE COMPONENT HRD3"/>
    <property type="match status" value="1"/>
</dbReference>
<evidence type="ECO:0000313" key="3">
    <source>
        <dbReference type="EMBL" id="QBQ37857.1"/>
    </source>
</evidence>
<dbReference type="SUPFAM" id="SSF81901">
    <property type="entry name" value="HCP-like"/>
    <property type="match status" value="2"/>
</dbReference>
<organism evidence="2 5">
    <name type="scientific">Pseudoduganella plicata</name>
    <dbReference type="NCBI Taxonomy" id="321984"/>
    <lineage>
        <taxon>Bacteria</taxon>
        <taxon>Pseudomonadati</taxon>
        <taxon>Pseudomonadota</taxon>
        <taxon>Betaproteobacteria</taxon>
        <taxon>Burkholderiales</taxon>
        <taxon>Oxalobacteraceae</taxon>
        <taxon>Telluria group</taxon>
        <taxon>Pseudoduganella</taxon>
    </lineage>
</organism>
<dbReference type="EMBL" id="BMWW01000004">
    <property type="protein sequence ID" value="GGY93648.1"/>
    <property type="molecule type" value="Genomic_DNA"/>
</dbReference>
<dbReference type="Proteomes" id="UP000294359">
    <property type="component" value="Chromosome"/>
</dbReference>
<name>A0A4P7BIB0_9BURK</name>
<evidence type="ECO:0000313" key="2">
    <source>
        <dbReference type="EMBL" id="GGY93648.1"/>
    </source>
</evidence>
<protein>
    <submittedName>
        <fullName evidence="3">Sel1 repeat family protein</fullName>
    </submittedName>
</protein>
<dbReference type="Gene3D" id="1.25.40.10">
    <property type="entry name" value="Tetratricopeptide repeat domain"/>
    <property type="match status" value="2"/>
</dbReference>
<dbReference type="EMBL" id="CP038026">
    <property type="protein sequence ID" value="QBQ37857.1"/>
    <property type="molecule type" value="Genomic_DNA"/>
</dbReference>
<dbReference type="AlphaFoldDB" id="A0A4P7BIB0"/>
<dbReference type="RefSeq" id="WP_134386352.1">
    <property type="nucleotide sequence ID" value="NZ_BMWW01000004.1"/>
</dbReference>
<dbReference type="Pfam" id="PF08238">
    <property type="entry name" value="Sel1"/>
    <property type="match status" value="4"/>
</dbReference>
<reference evidence="2" key="1">
    <citation type="journal article" date="2014" name="Int. J. Syst. Evol. Microbiol.">
        <title>Complete genome sequence of Corynebacterium casei LMG S-19264T (=DSM 44701T), isolated from a smear-ripened cheese.</title>
        <authorList>
            <consortium name="US DOE Joint Genome Institute (JGI-PGF)"/>
            <person name="Walter F."/>
            <person name="Albersmeier A."/>
            <person name="Kalinowski J."/>
            <person name="Ruckert C."/>
        </authorList>
    </citation>
    <scope>NUCLEOTIDE SEQUENCE</scope>
    <source>
        <strain evidence="2">KCTC 12344</strain>
    </source>
</reference>
<dbReference type="Proteomes" id="UP000619512">
    <property type="component" value="Unassembled WGS sequence"/>
</dbReference>
<proteinExistence type="predicted"/>
<dbReference type="InterPro" id="IPR011990">
    <property type="entry name" value="TPR-like_helical_dom_sf"/>
</dbReference>
<dbReference type="InterPro" id="IPR006597">
    <property type="entry name" value="Sel1-like"/>
</dbReference>
<reference evidence="3 4" key="2">
    <citation type="submission" date="2019-03" db="EMBL/GenBank/DDBJ databases">
        <title>Draft Genome Sequences of Six Type Strains of the Genus Massilia.</title>
        <authorList>
            <person name="Miess H."/>
            <person name="Frediansyhah A."/>
            <person name="Gross H."/>
        </authorList>
    </citation>
    <scope>NUCLEOTIDE SEQUENCE [LARGE SCALE GENOMIC DNA]</scope>
    <source>
        <strain evidence="3 4">DSM 17505</strain>
    </source>
</reference>
<feature type="region of interest" description="Disordered" evidence="1">
    <location>
        <begin position="138"/>
        <end position="157"/>
    </location>
</feature>
<sequence length="422" mass="45832">MANREELIILRGARTGDPACQFALGKLYLQGGTGLPRSLPTALHWLCRAADQGVAEAWLLVGRDVPHACAAPHRDSALAAYGRAADAGVVQAALTFARLLLQDPPIVLPSLRARASRALQQMSGNADAADLLARLQPHQPTALPRRAAPPLRPDPGGERAAQLALGLQWARMNRTGERVAPGAGAVSFKRAIGCLTRAGEQGEPDAWFALARIYVRSEFSQRSASEARACLERAAALGHRVAQFECGMQAWRLRREEEENDVRAVYWLQKAAAQECEAAHAALERIVPSAAAAGWTAELARLTPQLLRDHLASRPLLAARIELALQFQLSRAEALLLDVKAADRGHCLVVDIRAAYGRSRRRIVLVRNACQRQALDRAARVFEPFDSGVVGPEGNYRRRLYRLKTLLAQVAAADGRPAAWTG</sequence>
<accession>A0A4P7BIB0</accession>
<dbReference type="PANTHER" id="PTHR11102">
    <property type="entry name" value="SEL-1-LIKE PROTEIN"/>
    <property type="match status" value="1"/>
</dbReference>